<reference evidence="6" key="1">
    <citation type="submission" date="2018-05" db="EMBL/GenBank/DDBJ databases">
        <title>Azospirillum thermophila sp. nov., a novel isolated from hot spring.</title>
        <authorList>
            <person name="Zhao Z."/>
        </authorList>
    </citation>
    <scope>NUCLEOTIDE SEQUENCE [LARGE SCALE GENOMIC DNA]</scope>
    <source>
        <strain evidence="6">CFH 70021</strain>
        <plasmid evidence="6">unnamed2</plasmid>
    </source>
</reference>
<dbReference type="GO" id="GO:0030313">
    <property type="term" value="C:cell envelope"/>
    <property type="evidence" value="ECO:0007669"/>
    <property type="project" value="UniProtKB-SubCell"/>
</dbReference>
<dbReference type="OrthoDB" id="5729110at2"/>
<evidence type="ECO:0000313" key="5">
    <source>
        <dbReference type="EMBL" id="AWK89776.1"/>
    </source>
</evidence>
<proteinExistence type="predicted"/>
<dbReference type="Proteomes" id="UP000245629">
    <property type="component" value="Plasmid unnamed2"/>
</dbReference>
<name>A0A2S2CZ51_9PROT</name>
<evidence type="ECO:0000256" key="3">
    <source>
        <dbReference type="SAM" id="SignalP"/>
    </source>
</evidence>
<dbReference type="KEGG" id="azz:DEW08_25090"/>
<dbReference type="EMBL" id="CP029357">
    <property type="protein sequence ID" value="AWK89776.1"/>
    <property type="molecule type" value="Genomic_DNA"/>
</dbReference>
<evidence type="ECO:0000259" key="4">
    <source>
        <dbReference type="Pfam" id="PF09375"/>
    </source>
</evidence>
<feature type="domain" description="Imelysin-like" evidence="4">
    <location>
        <begin position="45"/>
        <end position="344"/>
    </location>
</feature>
<dbReference type="InterPro" id="IPR034984">
    <property type="entry name" value="Imelysin-like_IPPA"/>
</dbReference>
<feature type="chain" id="PRO_5015453125" description="Imelysin-like domain-containing protein" evidence="3">
    <location>
        <begin position="27"/>
        <end position="370"/>
    </location>
</feature>
<dbReference type="AlphaFoldDB" id="A0A2S2CZ51"/>
<keyword evidence="2 3" id="KW-0732">Signal</keyword>
<dbReference type="Pfam" id="PF09375">
    <property type="entry name" value="Peptidase_M75"/>
    <property type="match status" value="1"/>
</dbReference>
<evidence type="ECO:0000256" key="1">
    <source>
        <dbReference type="ARBA" id="ARBA00004196"/>
    </source>
</evidence>
<dbReference type="InterPro" id="IPR018976">
    <property type="entry name" value="Imelysin-like"/>
</dbReference>
<evidence type="ECO:0000313" key="6">
    <source>
        <dbReference type="Proteomes" id="UP000245629"/>
    </source>
</evidence>
<dbReference type="CDD" id="cd14659">
    <property type="entry name" value="Imelysin-like_IPPA"/>
    <property type="match status" value="1"/>
</dbReference>
<protein>
    <recommendedName>
        <fullName evidence="4">Imelysin-like domain-containing protein</fullName>
    </recommendedName>
</protein>
<sequence>MKRRLLLGLMSAAAVAALLPPLPALAAREAARDAEVMAGMVRTHILPRLDALVAATAQSAERLERFAAAPSPAGLEACREAHGAVWDAWEGVQHLRPGPLMAGLRADRFSFWPERPGVVQRQIGTLLHNRDPKLLEPGALGRQSAAVQGLTVLERLLFDEGVTAADFDGDDARRYRGALAAAAGRNLAAIAAELRADWAAMEAPLAANRQTALGPDATWALNALFTAAITQVQVITDQKLLAPLGADLASAKPAVAEALRSGRSVRNIALNLQALRGLMLGENGGPGYTALLPGTPDGSNAREAIDAALADALMAVEAIPGPLPQAVADAGRRKAVERALRAVKGVRAEIVVTMAPLLDITLGFNELDGD</sequence>
<gene>
    <name evidence="5" type="ORF">DEW08_25090</name>
</gene>
<evidence type="ECO:0000256" key="2">
    <source>
        <dbReference type="ARBA" id="ARBA00022729"/>
    </source>
</evidence>
<comment type="subcellular location">
    <subcellularLocation>
        <location evidence="1">Cell envelope</location>
    </subcellularLocation>
</comment>
<keyword evidence="6" id="KW-1185">Reference proteome</keyword>
<accession>A0A2S2CZ51</accession>
<keyword evidence="5" id="KW-0614">Plasmid</keyword>
<dbReference type="Gene3D" id="1.20.1420.20">
    <property type="entry name" value="M75 peptidase, HXXE motif"/>
    <property type="match status" value="1"/>
</dbReference>
<organism evidence="5 6">
    <name type="scientific">Azospirillum thermophilum</name>
    <dbReference type="NCBI Taxonomy" id="2202148"/>
    <lineage>
        <taxon>Bacteria</taxon>
        <taxon>Pseudomonadati</taxon>
        <taxon>Pseudomonadota</taxon>
        <taxon>Alphaproteobacteria</taxon>
        <taxon>Rhodospirillales</taxon>
        <taxon>Azospirillaceae</taxon>
        <taxon>Azospirillum</taxon>
    </lineage>
</organism>
<geneLocation type="plasmid" evidence="5 6">
    <name>unnamed2</name>
</geneLocation>
<dbReference type="InterPro" id="IPR038352">
    <property type="entry name" value="Imelysin_sf"/>
</dbReference>
<feature type="signal peptide" evidence="3">
    <location>
        <begin position="1"/>
        <end position="26"/>
    </location>
</feature>